<comment type="caution">
    <text evidence="1">The sequence shown here is derived from an EMBL/GenBank/DDBJ whole genome shotgun (WGS) entry which is preliminary data.</text>
</comment>
<reference evidence="1" key="1">
    <citation type="submission" date="2020-10" db="EMBL/GenBank/DDBJ databases">
        <authorList>
            <person name="Gilroy R."/>
        </authorList>
    </citation>
    <scope>NUCLEOTIDE SEQUENCE</scope>
    <source>
        <strain evidence="1">CHK152-2994</strain>
    </source>
</reference>
<dbReference type="EMBL" id="DVJO01000053">
    <property type="protein sequence ID" value="HIS82476.1"/>
    <property type="molecule type" value="Genomic_DNA"/>
</dbReference>
<evidence type="ECO:0000313" key="1">
    <source>
        <dbReference type="EMBL" id="HIS82476.1"/>
    </source>
</evidence>
<dbReference type="Proteomes" id="UP000824139">
    <property type="component" value="Unassembled WGS sequence"/>
</dbReference>
<accession>A0A9D1K3G4</accession>
<dbReference type="AlphaFoldDB" id="A0A9D1K3G4"/>
<sequence>SAGAIYGGVAALTLPKVPKAAATPLIGKLFKQNGSIKVKFALAIGAAAGWLFGKILDK</sequence>
<name>A0A9D1K3G4_9BACT</name>
<reference evidence="1" key="2">
    <citation type="journal article" date="2021" name="PeerJ">
        <title>Extensive microbial diversity within the chicken gut microbiome revealed by metagenomics and culture.</title>
        <authorList>
            <person name="Gilroy R."/>
            <person name="Ravi A."/>
            <person name="Getino M."/>
            <person name="Pursley I."/>
            <person name="Horton D.L."/>
            <person name="Alikhan N.F."/>
            <person name="Baker D."/>
            <person name="Gharbi K."/>
            <person name="Hall N."/>
            <person name="Watson M."/>
            <person name="Adriaenssens E.M."/>
            <person name="Foster-Nyarko E."/>
            <person name="Jarju S."/>
            <person name="Secka A."/>
            <person name="Antonio M."/>
            <person name="Oren A."/>
            <person name="Chaudhuri R.R."/>
            <person name="La Ragione R."/>
            <person name="Hildebrand F."/>
            <person name="Pallen M.J."/>
        </authorList>
    </citation>
    <scope>NUCLEOTIDE SEQUENCE</scope>
    <source>
        <strain evidence="1">CHK152-2994</strain>
    </source>
</reference>
<feature type="non-terminal residue" evidence="1">
    <location>
        <position position="1"/>
    </location>
</feature>
<evidence type="ECO:0000313" key="2">
    <source>
        <dbReference type="Proteomes" id="UP000824139"/>
    </source>
</evidence>
<protein>
    <submittedName>
        <fullName evidence="1">Uncharacterized protein</fullName>
    </submittedName>
</protein>
<proteinExistence type="predicted"/>
<organism evidence="1 2">
    <name type="scientific">Candidatus Scatenecus faecavium</name>
    <dbReference type="NCBI Taxonomy" id="2840915"/>
    <lineage>
        <taxon>Bacteria</taxon>
        <taxon>Candidatus Scatenecus</taxon>
    </lineage>
</organism>
<gene>
    <name evidence="1" type="ORF">IAD41_02575</name>
</gene>